<protein>
    <submittedName>
        <fullName evidence="1">Uncharacterized protein</fullName>
    </submittedName>
</protein>
<dbReference type="GeneID" id="43588245"/>
<dbReference type="KEGG" id="ksn:43588245"/>
<dbReference type="OrthoDB" id="2585179at2759"/>
<evidence type="ECO:0000313" key="1">
    <source>
        <dbReference type="EMBL" id="WWD19679.1"/>
    </source>
</evidence>
<proteinExistence type="predicted"/>
<organism evidence="1 2">
    <name type="scientific">Kwoniella shandongensis</name>
    <dbReference type="NCBI Taxonomy" id="1734106"/>
    <lineage>
        <taxon>Eukaryota</taxon>
        <taxon>Fungi</taxon>
        <taxon>Dikarya</taxon>
        <taxon>Basidiomycota</taxon>
        <taxon>Agaricomycotina</taxon>
        <taxon>Tremellomycetes</taxon>
        <taxon>Tremellales</taxon>
        <taxon>Cryptococcaceae</taxon>
        <taxon>Kwoniella</taxon>
    </lineage>
</organism>
<keyword evidence="2" id="KW-1185">Reference proteome</keyword>
<reference evidence="1" key="2">
    <citation type="submission" date="2024-01" db="EMBL/GenBank/DDBJ databases">
        <title>Comparative genomics of Cryptococcus and Kwoniella reveals pathogenesis evolution and contrasting modes of karyotype evolution via chromosome fusion or intercentromeric recombination.</title>
        <authorList>
            <person name="Coelho M.A."/>
            <person name="David-Palma M."/>
            <person name="Shea T."/>
            <person name="Bowers K."/>
            <person name="McGinley-Smith S."/>
            <person name="Mohammad A.W."/>
            <person name="Gnirke A."/>
            <person name="Yurkov A.M."/>
            <person name="Nowrousian M."/>
            <person name="Sun S."/>
            <person name="Cuomo C.A."/>
            <person name="Heitman J."/>
        </authorList>
    </citation>
    <scope>NUCLEOTIDE SEQUENCE</scope>
    <source>
        <strain evidence="1">CBS 12478</strain>
    </source>
</reference>
<name>A0A5M6C0X0_9TREE</name>
<dbReference type="AlphaFoldDB" id="A0A5M6C0X0"/>
<dbReference type="Proteomes" id="UP000322225">
    <property type="component" value="Chromosome 7"/>
</dbReference>
<reference evidence="1" key="1">
    <citation type="submission" date="2017-08" db="EMBL/GenBank/DDBJ databases">
        <authorList>
            <person name="Cuomo C."/>
            <person name="Billmyre B."/>
            <person name="Heitman J."/>
        </authorList>
    </citation>
    <scope>NUCLEOTIDE SEQUENCE</scope>
    <source>
        <strain evidence="1">CBS 12478</strain>
    </source>
</reference>
<accession>A0A5M6C0X0</accession>
<dbReference type="EMBL" id="CP144057">
    <property type="protein sequence ID" value="WWD19679.1"/>
    <property type="molecule type" value="Genomic_DNA"/>
</dbReference>
<sequence length="113" mass="12430">MTTAVSTQTPVKPPKLEPEHVYLQISYASSEPPSSLPGGASSPIQLKYVGPVGELKGEGIFEVITRDGGVVKRGEDIWQRGEKDVLQEVKKVEGVRSVKVMPELKQRAKRNEF</sequence>
<gene>
    <name evidence="1" type="ORF">CI109_104141</name>
</gene>
<evidence type="ECO:0000313" key="2">
    <source>
        <dbReference type="Proteomes" id="UP000322225"/>
    </source>
</evidence>
<dbReference type="RefSeq" id="XP_031861714.1">
    <property type="nucleotide sequence ID" value="XM_032004112.1"/>
</dbReference>